<name>A0A9J6ALN7_SOLCO</name>
<comment type="caution">
    <text evidence="1">The sequence shown here is derived from an EMBL/GenBank/DDBJ whole genome shotgun (WGS) entry which is preliminary data.</text>
</comment>
<sequence length="79" mass="9269">MTLKLVKLCDQYEEFDLTRICKPEIRLPPHESHFYHVTGFNMSGKVLIFGNITKYALTASYDDLRIYAVRPDELPDSFR</sequence>
<proteinExistence type="predicted"/>
<gene>
    <name evidence="1" type="ORF">H5410_010478</name>
</gene>
<dbReference type="Proteomes" id="UP000824120">
    <property type="component" value="Chromosome 2"/>
</dbReference>
<organism evidence="1 2">
    <name type="scientific">Solanum commersonii</name>
    <name type="common">Commerson's wild potato</name>
    <name type="synonym">Commerson's nightshade</name>
    <dbReference type="NCBI Taxonomy" id="4109"/>
    <lineage>
        <taxon>Eukaryota</taxon>
        <taxon>Viridiplantae</taxon>
        <taxon>Streptophyta</taxon>
        <taxon>Embryophyta</taxon>
        <taxon>Tracheophyta</taxon>
        <taxon>Spermatophyta</taxon>
        <taxon>Magnoliopsida</taxon>
        <taxon>eudicotyledons</taxon>
        <taxon>Gunneridae</taxon>
        <taxon>Pentapetalae</taxon>
        <taxon>asterids</taxon>
        <taxon>lamiids</taxon>
        <taxon>Solanales</taxon>
        <taxon>Solanaceae</taxon>
        <taxon>Solanoideae</taxon>
        <taxon>Solaneae</taxon>
        <taxon>Solanum</taxon>
    </lineage>
</organism>
<dbReference type="EMBL" id="JACXVP010000002">
    <property type="protein sequence ID" value="KAG5625260.1"/>
    <property type="molecule type" value="Genomic_DNA"/>
</dbReference>
<reference evidence="1 2" key="1">
    <citation type="submission" date="2020-09" db="EMBL/GenBank/DDBJ databases">
        <title>De no assembly of potato wild relative species, Solanum commersonii.</title>
        <authorList>
            <person name="Cho K."/>
        </authorList>
    </citation>
    <scope>NUCLEOTIDE SEQUENCE [LARGE SCALE GENOMIC DNA]</scope>
    <source>
        <strain evidence="1">LZ3.2</strain>
        <tissue evidence="1">Leaf</tissue>
    </source>
</reference>
<keyword evidence="2" id="KW-1185">Reference proteome</keyword>
<accession>A0A9J6ALN7</accession>
<dbReference type="AlphaFoldDB" id="A0A9J6ALN7"/>
<evidence type="ECO:0000313" key="2">
    <source>
        <dbReference type="Proteomes" id="UP000824120"/>
    </source>
</evidence>
<evidence type="ECO:0000313" key="1">
    <source>
        <dbReference type="EMBL" id="KAG5625260.1"/>
    </source>
</evidence>
<protein>
    <submittedName>
        <fullName evidence="1">Uncharacterized protein</fullName>
    </submittedName>
</protein>